<dbReference type="EMBL" id="AE015924">
    <property type="protein sequence ID" value="AAQ66952.1"/>
    <property type="molecule type" value="Genomic_DNA"/>
</dbReference>
<evidence type="ECO:0000313" key="1">
    <source>
        <dbReference type="EMBL" id="AAQ66952.1"/>
    </source>
</evidence>
<evidence type="ECO:0000313" key="2">
    <source>
        <dbReference type="Proteomes" id="UP000000588"/>
    </source>
</evidence>
<dbReference type="HOGENOM" id="CLU_3028418_0_0_10"/>
<dbReference type="Proteomes" id="UP000000588">
    <property type="component" value="Chromosome"/>
</dbReference>
<keyword evidence="2" id="KW-1185">Reference proteome</keyword>
<name>Q7MTI0_PORGI</name>
<dbReference type="KEGG" id="pgi:PG_1979"/>
<sequence length="55" mass="6224">MCDFSFKTGQKYGETGTFSAKSLGQSSDFPPLSFFRRRFHAYTAPIDNFFGANPF</sequence>
<dbReference type="STRING" id="242619.PG_1979"/>
<accession>Q7MTI0</accession>
<gene>
    <name evidence="1" type="ordered locus">PG_1979</name>
</gene>
<protein>
    <submittedName>
        <fullName evidence="1">Uncharacterized protein</fullName>
    </submittedName>
</protein>
<dbReference type="EnsemblBacteria" id="AAQ66952">
    <property type="protein sequence ID" value="AAQ66952"/>
    <property type="gene ID" value="PG_1979"/>
</dbReference>
<dbReference type="AlphaFoldDB" id="Q7MTI0"/>
<proteinExistence type="predicted"/>
<reference evidence="1 2" key="1">
    <citation type="journal article" date="2003" name="J. Bacteriol.">
        <title>Complete genome sequence of the oral pathogenic bacterium Porphyromonas gingivalis strain W83.</title>
        <authorList>
            <person name="Nelson K."/>
            <person name="Fleishmann R."/>
            <person name="DeBoy R."/>
            <person name="Paulsen I."/>
            <person name="Fouts D."/>
            <person name="Eisen J."/>
            <person name="Daugherty S."/>
            <person name="Dodson R."/>
            <person name="Durkin A."/>
            <person name="Gwinn M."/>
            <person name="Haft D."/>
            <person name="Kolonay J."/>
            <person name="Nelson W."/>
            <person name="White O."/>
            <person name="Mason T."/>
            <person name="Tallon L."/>
            <person name="Gray J."/>
            <person name="Granger D."/>
            <person name="Tettelin H."/>
            <person name="Dong H."/>
            <person name="Galvin J."/>
            <person name="Duncan M."/>
            <person name="Dewhirst F."/>
            <person name="Fraser C."/>
        </authorList>
    </citation>
    <scope>NUCLEOTIDE SEQUENCE [LARGE SCALE GENOMIC DNA]</scope>
    <source>
        <strain evidence="2">ATCC BAA-308 / W83</strain>
    </source>
</reference>
<organism evidence="1 2">
    <name type="scientific">Porphyromonas gingivalis (strain ATCC BAA-308 / W83)</name>
    <dbReference type="NCBI Taxonomy" id="242619"/>
    <lineage>
        <taxon>Bacteria</taxon>
        <taxon>Pseudomonadati</taxon>
        <taxon>Bacteroidota</taxon>
        <taxon>Bacteroidia</taxon>
        <taxon>Bacteroidales</taxon>
        <taxon>Porphyromonadaceae</taxon>
        <taxon>Porphyromonas</taxon>
    </lineage>
</organism>